<dbReference type="PANTHER" id="PTHR33653:SF1">
    <property type="entry name" value="RIBONUCLEASE VAPC2"/>
    <property type="match status" value="1"/>
</dbReference>
<sequence>MRTAVDTNIISAIWTKESNLSEILEQLQVSRHMGSLVICPVVYIELCAHPRATVEEVQTFLVDTGIAVDWELPKKIWDFAADAYSQYAIRRRQLGDGSPKRIPADFIIGAHATWMADRLLTLDKRRYRTDFPGLRIKEC</sequence>
<dbReference type="GO" id="GO:0046872">
    <property type="term" value="F:metal ion binding"/>
    <property type="evidence" value="ECO:0007669"/>
    <property type="project" value="UniProtKB-KW"/>
</dbReference>
<dbReference type="CDD" id="cd09871">
    <property type="entry name" value="PIN_MtVapC28-VapC30-like"/>
    <property type="match status" value="1"/>
</dbReference>
<evidence type="ECO:0000259" key="8">
    <source>
        <dbReference type="Pfam" id="PF01850"/>
    </source>
</evidence>
<reference evidence="9" key="1">
    <citation type="journal article" date="2020" name="mSystems">
        <title>Genome- and Community-Level Interaction Insights into Carbon Utilization and Element Cycling Functions of Hydrothermarchaeota in Hydrothermal Sediment.</title>
        <authorList>
            <person name="Zhou Z."/>
            <person name="Liu Y."/>
            <person name="Xu W."/>
            <person name="Pan J."/>
            <person name="Luo Z.H."/>
            <person name="Li M."/>
        </authorList>
    </citation>
    <scope>NUCLEOTIDE SEQUENCE [LARGE SCALE GENOMIC DNA]</scope>
    <source>
        <strain evidence="9">SpSt-855</strain>
    </source>
</reference>
<evidence type="ECO:0000256" key="3">
    <source>
        <dbReference type="ARBA" id="ARBA00022722"/>
    </source>
</evidence>
<dbReference type="EMBL" id="DTKL01000081">
    <property type="protein sequence ID" value="HGY95661.1"/>
    <property type="molecule type" value="Genomic_DNA"/>
</dbReference>
<evidence type="ECO:0000256" key="7">
    <source>
        <dbReference type="ARBA" id="ARBA00038093"/>
    </source>
</evidence>
<keyword evidence="4" id="KW-0479">Metal-binding</keyword>
<evidence type="ECO:0000256" key="4">
    <source>
        <dbReference type="ARBA" id="ARBA00022723"/>
    </source>
</evidence>
<feature type="domain" description="PIN" evidence="8">
    <location>
        <begin position="5"/>
        <end position="131"/>
    </location>
</feature>
<dbReference type="Pfam" id="PF01850">
    <property type="entry name" value="PIN"/>
    <property type="match status" value="1"/>
</dbReference>
<dbReference type="AlphaFoldDB" id="A0A7V4XVC2"/>
<comment type="caution">
    <text evidence="9">The sequence shown here is derived from an EMBL/GenBank/DDBJ whole genome shotgun (WGS) entry which is preliminary data.</text>
</comment>
<comment type="cofactor">
    <cofactor evidence="1">
        <name>Mg(2+)</name>
        <dbReference type="ChEBI" id="CHEBI:18420"/>
    </cofactor>
</comment>
<dbReference type="PANTHER" id="PTHR33653">
    <property type="entry name" value="RIBONUCLEASE VAPC2"/>
    <property type="match status" value="1"/>
</dbReference>
<dbReference type="GO" id="GO:0016787">
    <property type="term" value="F:hydrolase activity"/>
    <property type="evidence" value="ECO:0007669"/>
    <property type="project" value="UniProtKB-KW"/>
</dbReference>
<protein>
    <submittedName>
        <fullName evidence="9">PIN domain-containing protein</fullName>
    </submittedName>
</protein>
<name>A0A7V4XVC2_9BACT</name>
<dbReference type="InterPro" id="IPR050556">
    <property type="entry name" value="Type_II_TA_system_RNase"/>
</dbReference>
<keyword evidence="5" id="KW-0378">Hydrolase</keyword>
<comment type="similarity">
    <text evidence="7">Belongs to the PINc/VapC protein family.</text>
</comment>
<evidence type="ECO:0000256" key="5">
    <source>
        <dbReference type="ARBA" id="ARBA00022801"/>
    </source>
</evidence>
<dbReference type="InterPro" id="IPR002716">
    <property type="entry name" value="PIN_dom"/>
</dbReference>
<dbReference type="GO" id="GO:0004518">
    <property type="term" value="F:nuclease activity"/>
    <property type="evidence" value="ECO:0007669"/>
    <property type="project" value="UniProtKB-KW"/>
</dbReference>
<dbReference type="InterPro" id="IPR029060">
    <property type="entry name" value="PIN-like_dom_sf"/>
</dbReference>
<evidence type="ECO:0000256" key="1">
    <source>
        <dbReference type="ARBA" id="ARBA00001946"/>
    </source>
</evidence>
<organism evidence="9">
    <name type="scientific">Acidobacterium capsulatum</name>
    <dbReference type="NCBI Taxonomy" id="33075"/>
    <lineage>
        <taxon>Bacteria</taxon>
        <taxon>Pseudomonadati</taxon>
        <taxon>Acidobacteriota</taxon>
        <taxon>Terriglobia</taxon>
        <taxon>Terriglobales</taxon>
        <taxon>Acidobacteriaceae</taxon>
        <taxon>Acidobacterium</taxon>
    </lineage>
</organism>
<keyword evidence="2" id="KW-1277">Toxin-antitoxin system</keyword>
<keyword evidence="3" id="KW-0540">Nuclease</keyword>
<dbReference type="SUPFAM" id="SSF88723">
    <property type="entry name" value="PIN domain-like"/>
    <property type="match status" value="1"/>
</dbReference>
<accession>A0A7V4XVC2</accession>
<proteinExistence type="inferred from homology"/>
<dbReference type="Gene3D" id="3.40.50.1010">
    <property type="entry name" value="5'-nuclease"/>
    <property type="match status" value="1"/>
</dbReference>
<keyword evidence="6" id="KW-0460">Magnesium</keyword>
<evidence type="ECO:0000256" key="2">
    <source>
        <dbReference type="ARBA" id="ARBA00022649"/>
    </source>
</evidence>
<evidence type="ECO:0000256" key="6">
    <source>
        <dbReference type="ARBA" id="ARBA00022842"/>
    </source>
</evidence>
<gene>
    <name evidence="9" type="ORF">ENW50_13390</name>
</gene>
<evidence type="ECO:0000313" key="9">
    <source>
        <dbReference type="EMBL" id="HGY95661.1"/>
    </source>
</evidence>